<dbReference type="HAMAP" id="MF_00128">
    <property type="entry name" value="NrdI"/>
    <property type="match status" value="1"/>
</dbReference>
<evidence type="ECO:0000313" key="6">
    <source>
        <dbReference type="EMBL" id="PMB97866.1"/>
    </source>
</evidence>
<evidence type="ECO:0000256" key="2">
    <source>
        <dbReference type="ARBA" id="ARBA00009942"/>
    </source>
</evidence>
<dbReference type="PANTHER" id="PTHR37297:SF1">
    <property type="entry name" value="PROTEIN NRDI"/>
    <property type="match status" value="1"/>
</dbReference>
<proteinExistence type="inferred from homology"/>
<dbReference type="InterPro" id="IPR029039">
    <property type="entry name" value="Flavoprotein-like_sf"/>
</dbReference>
<reference evidence="5 8" key="2">
    <citation type="submission" date="2020-05" db="EMBL/GenBank/DDBJ databases">
        <title>MicrobeNet Type strains.</title>
        <authorList>
            <person name="Nicholson A.C."/>
        </authorList>
    </citation>
    <scope>NUCLEOTIDE SEQUENCE [LARGE SCALE GENOMIC DNA]</scope>
    <source>
        <strain evidence="5 8">CCUG 46604</strain>
    </source>
</reference>
<dbReference type="NCBIfam" id="TIGR00333">
    <property type="entry name" value="nrdI"/>
    <property type="match status" value="1"/>
</dbReference>
<gene>
    <name evidence="4 5" type="primary">nrdI</name>
    <name evidence="6" type="ORF">CJ198_08535</name>
    <name evidence="5" type="ORF">HLA91_12175</name>
</gene>
<dbReference type="EMBL" id="PNFZ01000004">
    <property type="protein sequence ID" value="PMB97866.1"/>
    <property type="molecule type" value="Genomic_DNA"/>
</dbReference>
<evidence type="ECO:0000256" key="4">
    <source>
        <dbReference type="HAMAP-Rule" id="MF_00128"/>
    </source>
</evidence>
<dbReference type="GO" id="GO:0010181">
    <property type="term" value="F:FMN binding"/>
    <property type="evidence" value="ECO:0007669"/>
    <property type="project" value="InterPro"/>
</dbReference>
<dbReference type="RefSeq" id="WP_102162214.1">
    <property type="nucleotide sequence ID" value="NZ_BAAAKH010000006.1"/>
</dbReference>
<evidence type="ECO:0000313" key="5">
    <source>
        <dbReference type="EMBL" id="NNG80119.1"/>
    </source>
</evidence>
<name>A0A2N6PGQ8_9MICO</name>
<sequence length="159" mass="17555">MSRLVYFSSVSNNTARFAERLDEAGVRIPLRPRIEPMISIDEPYVLMLPTYGGGAVRTAVPKQVLAFLSHDRAHRELVRGIISAGNTNFGTAYCLAGRVLSAKLAVPELYRFELLGTPEDTRKVNAGLARFWTTGQAEEIALTREAHIAARTRQRTLAG</sequence>
<dbReference type="Proteomes" id="UP000235703">
    <property type="component" value="Unassembled WGS sequence"/>
</dbReference>
<evidence type="ECO:0000313" key="7">
    <source>
        <dbReference type="Proteomes" id="UP000235703"/>
    </source>
</evidence>
<evidence type="ECO:0000313" key="8">
    <source>
        <dbReference type="Proteomes" id="UP000549517"/>
    </source>
</evidence>
<evidence type="ECO:0000256" key="1">
    <source>
        <dbReference type="ARBA" id="ARBA00003999"/>
    </source>
</evidence>
<organism evidence="6 7">
    <name type="scientific">Brevibacterium luteolum</name>
    <dbReference type="NCBI Taxonomy" id="199591"/>
    <lineage>
        <taxon>Bacteria</taxon>
        <taxon>Bacillati</taxon>
        <taxon>Actinomycetota</taxon>
        <taxon>Actinomycetes</taxon>
        <taxon>Micrococcales</taxon>
        <taxon>Brevibacteriaceae</taxon>
        <taxon>Brevibacterium</taxon>
    </lineage>
</organism>
<dbReference type="AlphaFoldDB" id="A0A2N6PGQ8"/>
<dbReference type="InterPro" id="IPR020852">
    <property type="entry name" value="RNR_Ib_NrdI_bac"/>
</dbReference>
<reference evidence="6 7" key="1">
    <citation type="submission" date="2017-09" db="EMBL/GenBank/DDBJ databases">
        <title>Bacterial strain isolated from the female urinary microbiota.</title>
        <authorList>
            <person name="Thomas-White K."/>
            <person name="Kumar N."/>
            <person name="Forster S."/>
            <person name="Putonti C."/>
            <person name="Lawley T."/>
            <person name="Wolfe A.J."/>
        </authorList>
    </citation>
    <scope>NUCLEOTIDE SEQUENCE [LARGE SCALE GENOMIC DNA]</scope>
    <source>
        <strain evidence="6 7">UMB0680</strain>
    </source>
</reference>
<dbReference type="InterPro" id="IPR004465">
    <property type="entry name" value="RNR_NrdI"/>
</dbReference>
<comment type="similarity">
    <text evidence="2 4">Belongs to the NrdI family.</text>
</comment>
<dbReference type="Proteomes" id="UP000549517">
    <property type="component" value="Unassembled WGS sequence"/>
</dbReference>
<comment type="function">
    <text evidence="1 4">Probably involved in ribonucleotide reductase function.</text>
</comment>
<comment type="caution">
    <text evidence="6">The sequence shown here is derived from an EMBL/GenBank/DDBJ whole genome shotgun (WGS) entry which is preliminary data.</text>
</comment>
<dbReference type="EMBL" id="JABEMC010000010">
    <property type="protein sequence ID" value="NNG80119.1"/>
    <property type="molecule type" value="Genomic_DNA"/>
</dbReference>
<dbReference type="GeneID" id="86841862"/>
<dbReference type="Gene3D" id="3.40.50.360">
    <property type="match status" value="1"/>
</dbReference>
<dbReference type="Pfam" id="PF07972">
    <property type="entry name" value="Flavodoxin_NdrI"/>
    <property type="match status" value="1"/>
</dbReference>
<dbReference type="PANTHER" id="PTHR37297">
    <property type="entry name" value="PROTEIN NRDI"/>
    <property type="match status" value="1"/>
</dbReference>
<accession>A0A2N6PGQ8</accession>
<dbReference type="PIRSF" id="PIRSF005087">
    <property type="entry name" value="NrdI"/>
    <property type="match status" value="1"/>
</dbReference>
<dbReference type="OrthoDB" id="350535at2"/>
<keyword evidence="7" id="KW-1185">Reference proteome</keyword>
<evidence type="ECO:0000256" key="3">
    <source>
        <dbReference type="ARBA" id="ARBA00020129"/>
    </source>
</evidence>
<dbReference type="SUPFAM" id="SSF52218">
    <property type="entry name" value="Flavoproteins"/>
    <property type="match status" value="1"/>
</dbReference>
<protein>
    <recommendedName>
        <fullName evidence="3 4">Protein NrdI</fullName>
    </recommendedName>
</protein>